<name>A0ABW9ZI63_9HYPH</name>
<comment type="caution">
    <text evidence="1">The sequence shown here is derived from an EMBL/GenBank/DDBJ whole genome shotgun (WGS) entry which is preliminary data.</text>
</comment>
<evidence type="ECO:0000313" key="2">
    <source>
        <dbReference type="Proteomes" id="UP000541347"/>
    </source>
</evidence>
<sequence>MRWDISLGNLLTIATVVVGLSAGWTQLKADQATIQRDQQRVEAALTARLAALEQERVQNVQSLTEMRADIRYMRQALERLETQLRSDPNKR</sequence>
<evidence type="ECO:0000313" key="1">
    <source>
        <dbReference type="EMBL" id="NBN64119.1"/>
    </source>
</evidence>
<protein>
    <recommendedName>
        <fullName evidence="3">Lysis protein</fullName>
    </recommendedName>
</protein>
<dbReference type="Proteomes" id="UP000541347">
    <property type="component" value="Unassembled WGS sequence"/>
</dbReference>
<reference evidence="1 2" key="1">
    <citation type="submission" date="2020-01" db="EMBL/GenBank/DDBJ databases">
        <authorList>
            <person name="Peng S.Y."/>
            <person name="Li J."/>
            <person name="Wang M."/>
            <person name="Wang L."/>
            <person name="Wang C.Q."/>
            <person name="Wang J.R."/>
        </authorList>
    </citation>
    <scope>NUCLEOTIDE SEQUENCE [LARGE SCALE GENOMIC DNA]</scope>
    <source>
        <strain evidence="1 2">XCT-34</strain>
    </source>
</reference>
<dbReference type="EMBL" id="JAABLP010000002">
    <property type="protein sequence ID" value="NBN64119.1"/>
    <property type="molecule type" value="Genomic_DNA"/>
</dbReference>
<accession>A0ABW9ZI63</accession>
<evidence type="ECO:0008006" key="3">
    <source>
        <dbReference type="Google" id="ProtNLM"/>
    </source>
</evidence>
<proteinExistence type="predicted"/>
<organism evidence="1 2">
    <name type="scientific">Pannonibacter tanglangensis</name>
    <dbReference type="NCBI Taxonomy" id="2750084"/>
    <lineage>
        <taxon>Bacteria</taxon>
        <taxon>Pseudomonadati</taxon>
        <taxon>Pseudomonadota</taxon>
        <taxon>Alphaproteobacteria</taxon>
        <taxon>Hyphomicrobiales</taxon>
        <taxon>Stappiaceae</taxon>
        <taxon>Pannonibacter</taxon>
    </lineage>
</organism>
<keyword evidence="2" id="KW-1185">Reference proteome</keyword>
<gene>
    <name evidence="1" type="ORF">GWI71_10550</name>
</gene>
<dbReference type="RefSeq" id="WP_161676056.1">
    <property type="nucleotide sequence ID" value="NZ_JAABLP010000002.1"/>
</dbReference>